<accession>A0A0D0CDL5</accession>
<dbReference type="PROSITE" id="PS00678">
    <property type="entry name" value="WD_REPEATS_1"/>
    <property type="match status" value="1"/>
</dbReference>
<name>A0A0D0CDL5_9AGAM</name>
<dbReference type="Proteomes" id="UP000054538">
    <property type="component" value="Unassembled WGS sequence"/>
</dbReference>
<dbReference type="InParanoid" id="A0A0D0CDL5"/>
<organism evidence="1 2">
    <name type="scientific">Paxillus rubicundulus Ve08.2h10</name>
    <dbReference type="NCBI Taxonomy" id="930991"/>
    <lineage>
        <taxon>Eukaryota</taxon>
        <taxon>Fungi</taxon>
        <taxon>Dikarya</taxon>
        <taxon>Basidiomycota</taxon>
        <taxon>Agaricomycotina</taxon>
        <taxon>Agaricomycetes</taxon>
        <taxon>Agaricomycetidae</taxon>
        <taxon>Boletales</taxon>
        <taxon>Paxilineae</taxon>
        <taxon>Paxillaceae</taxon>
        <taxon>Paxillus</taxon>
    </lineage>
</organism>
<protein>
    <submittedName>
        <fullName evidence="1">Unplaced genomic scaffold scaffold_1107, whole genome shotgun sequence</fullName>
    </submittedName>
</protein>
<sequence length="51" mass="5910">MASAFEDELIGIWDLRATILLVVHGMLQFRRGLSQVRHRCFFCQIRDGLSC</sequence>
<proteinExistence type="predicted"/>
<reference evidence="1 2" key="1">
    <citation type="submission" date="2014-04" db="EMBL/GenBank/DDBJ databases">
        <authorList>
            <consortium name="DOE Joint Genome Institute"/>
            <person name="Kuo A."/>
            <person name="Kohler A."/>
            <person name="Jargeat P."/>
            <person name="Nagy L.G."/>
            <person name="Floudas D."/>
            <person name="Copeland A."/>
            <person name="Barry K.W."/>
            <person name="Cichocki N."/>
            <person name="Veneault-Fourrey C."/>
            <person name="LaButti K."/>
            <person name="Lindquist E.A."/>
            <person name="Lipzen A."/>
            <person name="Lundell T."/>
            <person name="Morin E."/>
            <person name="Murat C."/>
            <person name="Sun H."/>
            <person name="Tunlid A."/>
            <person name="Henrissat B."/>
            <person name="Grigoriev I.V."/>
            <person name="Hibbett D.S."/>
            <person name="Martin F."/>
            <person name="Nordberg H.P."/>
            <person name="Cantor M.N."/>
            <person name="Hua S.X."/>
        </authorList>
    </citation>
    <scope>NUCLEOTIDE SEQUENCE [LARGE SCALE GENOMIC DNA]</scope>
    <source>
        <strain evidence="1 2">Ve08.2h10</strain>
    </source>
</reference>
<dbReference type="HOGENOM" id="CLU_3107033_0_0_1"/>
<evidence type="ECO:0000313" key="1">
    <source>
        <dbReference type="EMBL" id="KIK80807.1"/>
    </source>
</evidence>
<evidence type="ECO:0000313" key="2">
    <source>
        <dbReference type="Proteomes" id="UP000054538"/>
    </source>
</evidence>
<gene>
    <name evidence="1" type="ORF">PAXRUDRAFT_833334</name>
</gene>
<reference evidence="2" key="2">
    <citation type="submission" date="2015-01" db="EMBL/GenBank/DDBJ databases">
        <title>Evolutionary Origins and Diversification of the Mycorrhizal Mutualists.</title>
        <authorList>
            <consortium name="DOE Joint Genome Institute"/>
            <consortium name="Mycorrhizal Genomics Consortium"/>
            <person name="Kohler A."/>
            <person name="Kuo A."/>
            <person name="Nagy L.G."/>
            <person name="Floudas D."/>
            <person name="Copeland A."/>
            <person name="Barry K.W."/>
            <person name="Cichocki N."/>
            <person name="Veneault-Fourrey C."/>
            <person name="LaButti K."/>
            <person name="Lindquist E.A."/>
            <person name="Lipzen A."/>
            <person name="Lundell T."/>
            <person name="Morin E."/>
            <person name="Murat C."/>
            <person name="Riley R."/>
            <person name="Ohm R."/>
            <person name="Sun H."/>
            <person name="Tunlid A."/>
            <person name="Henrissat B."/>
            <person name="Grigoriev I.V."/>
            <person name="Hibbett D.S."/>
            <person name="Martin F."/>
        </authorList>
    </citation>
    <scope>NUCLEOTIDE SEQUENCE [LARGE SCALE GENOMIC DNA]</scope>
    <source>
        <strain evidence="2">Ve08.2h10</strain>
    </source>
</reference>
<keyword evidence="2" id="KW-1185">Reference proteome</keyword>
<dbReference type="InterPro" id="IPR019775">
    <property type="entry name" value="WD40_repeat_CS"/>
</dbReference>
<dbReference type="AlphaFoldDB" id="A0A0D0CDL5"/>
<dbReference type="EMBL" id="KN825929">
    <property type="protein sequence ID" value="KIK80807.1"/>
    <property type="molecule type" value="Genomic_DNA"/>
</dbReference>